<keyword evidence="1" id="KW-1133">Transmembrane helix</keyword>
<keyword evidence="1" id="KW-0812">Transmembrane</keyword>
<evidence type="ECO:0000256" key="1">
    <source>
        <dbReference type="SAM" id="Phobius"/>
    </source>
</evidence>
<feature type="transmembrane region" description="Helical" evidence="1">
    <location>
        <begin position="102"/>
        <end position="126"/>
    </location>
</feature>
<dbReference type="EMBL" id="FNIW01000005">
    <property type="protein sequence ID" value="SDN90227.1"/>
    <property type="molecule type" value="Genomic_DNA"/>
</dbReference>
<dbReference type="InterPro" id="IPR050640">
    <property type="entry name" value="Bact_2-comp_sensor_kinase"/>
</dbReference>
<dbReference type="AlphaFoldDB" id="A0A1H0F6D5"/>
<evidence type="ECO:0000259" key="2">
    <source>
        <dbReference type="Pfam" id="PF06580"/>
    </source>
</evidence>
<proteinExistence type="predicted"/>
<dbReference type="Pfam" id="PF06580">
    <property type="entry name" value="His_kinase"/>
    <property type="match status" value="1"/>
</dbReference>
<keyword evidence="4" id="KW-0418">Kinase</keyword>
<dbReference type="InterPro" id="IPR036890">
    <property type="entry name" value="HATPase_C_sf"/>
</dbReference>
<dbReference type="GO" id="GO:0016020">
    <property type="term" value="C:membrane"/>
    <property type="evidence" value="ECO:0007669"/>
    <property type="project" value="InterPro"/>
</dbReference>
<evidence type="ECO:0000313" key="4">
    <source>
        <dbReference type="EMBL" id="SDN90227.1"/>
    </source>
</evidence>
<dbReference type="SUPFAM" id="SSF55874">
    <property type="entry name" value="ATPase domain of HSP90 chaperone/DNA topoisomerase II/histidine kinase"/>
    <property type="match status" value="1"/>
</dbReference>
<keyword evidence="5" id="KW-1185">Reference proteome</keyword>
<protein>
    <submittedName>
        <fullName evidence="4">Histidine kinase</fullName>
    </submittedName>
</protein>
<dbReference type="InterPro" id="IPR010559">
    <property type="entry name" value="Sig_transdc_His_kin_internal"/>
</dbReference>
<dbReference type="EMBL" id="FNCQ01000001">
    <property type="protein sequence ID" value="SDG18699.1"/>
    <property type="molecule type" value="Genomic_DNA"/>
</dbReference>
<feature type="transmembrane region" description="Helical" evidence="1">
    <location>
        <begin position="61"/>
        <end position="82"/>
    </location>
</feature>
<dbReference type="GO" id="GO:0000155">
    <property type="term" value="F:phosphorelay sensor kinase activity"/>
    <property type="evidence" value="ECO:0007669"/>
    <property type="project" value="InterPro"/>
</dbReference>
<keyword evidence="4" id="KW-0808">Transferase</keyword>
<dbReference type="Proteomes" id="UP000199134">
    <property type="component" value="Unassembled WGS sequence"/>
</dbReference>
<organism evidence="4 6">
    <name type="scientific">Prevotella communis</name>
    <dbReference type="NCBI Taxonomy" id="2913614"/>
    <lineage>
        <taxon>Bacteria</taxon>
        <taxon>Pseudomonadati</taxon>
        <taxon>Bacteroidota</taxon>
        <taxon>Bacteroidia</taxon>
        <taxon>Bacteroidales</taxon>
        <taxon>Prevotellaceae</taxon>
        <taxon>Prevotella</taxon>
    </lineage>
</organism>
<dbReference type="PANTHER" id="PTHR34220:SF7">
    <property type="entry name" value="SENSOR HISTIDINE KINASE YPDA"/>
    <property type="match status" value="1"/>
</dbReference>
<name>A0A1H0F6D5_9BACT</name>
<evidence type="ECO:0000313" key="6">
    <source>
        <dbReference type="Proteomes" id="UP000199134"/>
    </source>
</evidence>
<evidence type="ECO:0000313" key="5">
    <source>
        <dbReference type="Proteomes" id="UP000198779"/>
    </source>
</evidence>
<accession>A0A1G7S8C5</accession>
<dbReference type="STRING" id="645274.SAMN04487901_101211"/>
<dbReference type="PANTHER" id="PTHR34220">
    <property type="entry name" value="SENSOR HISTIDINE KINASE YPDA"/>
    <property type="match status" value="1"/>
</dbReference>
<accession>A0A1H0F6D5</accession>
<dbReference type="Gene3D" id="3.30.565.10">
    <property type="entry name" value="Histidine kinase-like ATPase, C-terminal domain"/>
    <property type="match status" value="1"/>
</dbReference>
<reference evidence="3 6" key="1">
    <citation type="submission" date="2016-10" db="EMBL/GenBank/DDBJ databases">
        <authorList>
            <person name="de Groot N.N."/>
        </authorList>
    </citation>
    <scope>NUCLEOTIDE SEQUENCE [LARGE SCALE GENOMIC DNA]</scope>
    <source>
        <strain evidence="6">BP1-145</strain>
        <strain evidence="3">BP1-148</strain>
    </source>
</reference>
<feature type="transmembrane region" description="Helical" evidence="1">
    <location>
        <begin position="26"/>
        <end position="49"/>
    </location>
</feature>
<gene>
    <name evidence="4" type="ORF">SAMN04487900_10515</name>
    <name evidence="3" type="ORF">SAMN04487901_101211</name>
</gene>
<keyword evidence="1" id="KW-0472">Membrane</keyword>
<sequence length="338" mass="39150">MCHIALWAFLFLSPLTYWRGMGFNGVHYLMTCMQPLFLMIVFYLNYLVLAPKFFVEGKHRYDLLINVVLITVLGVTLHYWMQYTNEMFNLHHMRRTYDLLGTISYIVRDSLNLAVFAAGATALALARKWVTTDQKLKDTEAARAQAELKNLRNQINPHFLLNTLNNIYALTAISAERAQEAIMELSKMLRHMLYEYQEPTVPLKEEVDFIRNYVNLMKLRMPAGVDVSFEVNCLSCDLRISPMLIISLVENAFKHGISPTEPSFVHIQVFIDKANRVVTFDIRNSNFPKTEEDRSGHGIGLQQVERRLQLIYPGKHIWEKGVTDDGKTYYSRITIDTK</sequence>
<evidence type="ECO:0000313" key="3">
    <source>
        <dbReference type="EMBL" id="SDG18699.1"/>
    </source>
</evidence>
<feature type="domain" description="Signal transduction histidine kinase internal region" evidence="2">
    <location>
        <begin position="146"/>
        <end position="222"/>
    </location>
</feature>
<reference evidence="4 5" key="2">
    <citation type="submission" date="2016-10" db="EMBL/GenBank/DDBJ databases">
        <authorList>
            <person name="Varghese N."/>
            <person name="Submissions S."/>
        </authorList>
    </citation>
    <scope>NUCLEOTIDE SEQUENCE</scope>
    <source>
        <strain evidence="4">BP1-145</strain>
        <strain evidence="5">BP1-148</strain>
    </source>
</reference>
<dbReference type="Proteomes" id="UP000198779">
    <property type="component" value="Unassembled WGS sequence"/>
</dbReference>